<keyword evidence="2" id="KW-1185">Reference proteome</keyword>
<proteinExistence type="predicted"/>
<evidence type="ECO:0000313" key="1">
    <source>
        <dbReference type="EMBL" id="MFC4622612.1"/>
    </source>
</evidence>
<accession>A0ABV9GX84</accession>
<comment type="caution">
    <text evidence="1">The sequence shown here is derived from an EMBL/GenBank/DDBJ whole genome shotgun (WGS) entry which is preliminary data.</text>
</comment>
<organism evidence="1 2">
    <name type="scientific">Comamonas nitrativorans</name>
    <dbReference type="NCBI Taxonomy" id="108437"/>
    <lineage>
        <taxon>Bacteria</taxon>
        <taxon>Pseudomonadati</taxon>
        <taxon>Pseudomonadota</taxon>
        <taxon>Betaproteobacteria</taxon>
        <taxon>Burkholderiales</taxon>
        <taxon>Comamonadaceae</taxon>
        <taxon>Comamonas</taxon>
    </lineage>
</organism>
<evidence type="ECO:0000313" key="2">
    <source>
        <dbReference type="Proteomes" id="UP001595967"/>
    </source>
</evidence>
<name>A0ABV9GX84_9BURK</name>
<sequence length="88" mass="10202">MNSTTFTQAAPGADVSPRGHLFQMPLFKPGTRVLQGGREETVSHVVLRRKEMMVYLVGQDEPVKPERLYLEPLWFTTERRPQALNWYL</sequence>
<reference evidence="2" key="1">
    <citation type="journal article" date="2019" name="Int. J. Syst. Evol. Microbiol.">
        <title>The Global Catalogue of Microorganisms (GCM) 10K type strain sequencing project: providing services to taxonomists for standard genome sequencing and annotation.</title>
        <authorList>
            <consortium name="The Broad Institute Genomics Platform"/>
            <consortium name="The Broad Institute Genome Sequencing Center for Infectious Disease"/>
            <person name="Wu L."/>
            <person name="Ma J."/>
        </authorList>
    </citation>
    <scope>NUCLEOTIDE SEQUENCE [LARGE SCALE GENOMIC DNA]</scope>
    <source>
        <strain evidence="2">JCM 11650</strain>
    </source>
</reference>
<dbReference type="Proteomes" id="UP001595967">
    <property type="component" value="Unassembled WGS sequence"/>
</dbReference>
<protein>
    <submittedName>
        <fullName evidence="1">Uncharacterized protein</fullName>
    </submittedName>
</protein>
<dbReference type="EMBL" id="JBHSEW010000008">
    <property type="protein sequence ID" value="MFC4622612.1"/>
    <property type="molecule type" value="Genomic_DNA"/>
</dbReference>
<dbReference type="RefSeq" id="WP_377726119.1">
    <property type="nucleotide sequence ID" value="NZ_JBHSEW010000008.1"/>
</dbReference>
<gene>
    <name evidence="1" type="ORF">ACFO3A_10345</name>
</gene>